<gene>
    <name evidence="1" type="ORF">QNI29_06060</name>
</gene>
<accession>A0ABY8V1T9</accession>
<dbReference type="RefSeq" id="WP_231418162.1">
    <property type="nucleotide sequence ID" value="NZ_CP126446.1"/>
</dbReference>
<protein>
    <submittedName>
        <fullName evidence="1">Uncharacterized protein</fullName>
    </submittedName>
</protein>
<name>A0ABY8V1T9_9BACI</name>
<dbReference type="EMBL" id="CP126446">
    <property type="protein sequence ID" value="WIF99222.1"/>
    <property type="molecule type" value="Genomic_DNA"/>
</dbReference>
<dbReference type="Proteomes" id="UP001236652">
    <property type="component" value="Chromosome"/>
</dbReference>
<reference evidence="1 2" key="1">
    <citation type="submission" date="2023-05" db="EMBL/GenBank/DDBJ databases">
        <title>Comparative genomics reveals the evidence of polycyclic aromatic hydrocarbons degradation in moderately halophilic genus Pontibacillus.</title>
        <authorList>
            <person name="Yang H."/>
            <person name="Qian Z."/>
        </authorList>
    </citation>
    <scope>NUCLEOTIDE SEQUENCE [LARGE SCALE GENOMIC DNA]</scope>
    <source>
        <strain evidence="2">HN14</strain>
    </source>
</reference>
<organism evidence="1 2">
    <name type="scientific">Pontibacillus chungwhensis</name>
    <dbReference type="NCBI Taxonomy" id="265426"/>
    <lineage>
        <taxon>Bacteria</taxon>
        <taxon>Bacillati</taxon>
        <taxon>Bacillota</taxon>
        <taxon>Bacilli</taxon>
        <taxon>Bacillales</taxon>
        <taxon>Bacillaceae</taxon>
        <taxon>Pontibacillus</taxon>
    </lineage>
</organism>
<evidence type="ECO:0000313" key="2">
    <source>
        <dbReference type="Proteomes" id="UP001236652"/>
    </source>
</evidence>
<keyword evidence="2" id="KW-1185">Reference proteome</keyword>
<evidence type="ECO:0000313" key="1">
    <source>
        <dbReference type="EMBL" id="WIF99222.1"/>
    </source>
</evidence>
<proteinExistence type="predicted"/>
<sequence>MWFDEELTSYHEGFEIRGTGFSVVTKIQEGIVHMVDFGDVDVIPMEREMSRSFVDELISSFPKTVTKALPRYRGKNADLVYYFMTGHGKWYEFNYHTEQILPVRGMDKYNMNDTEMIPWVGEALKRQQAKHCPSCHALYLEKGTAECLPCKTIGSNHPHRMAEADPVE</sequence>